<comment type="caution">
    <text evidence="2">The sequence shown here is derived from an EMBL/GenBank/DDBJ whole genome shotgun (WGS) entry which is preliminary data.</text>
</comment>
<evidence type="ECO:0000259" key="1">
    <source>
        <dbReference type="Pfam" id="PF06985"/>
    </source>
</evidence>
<protein>
    <recommendedName>
        <fullName evidence="1">Heterokaryon incompatibility domain-containing protein</fullName>
    </recommendedName>
</protein>
<sequence>MSAPESDKHYLPLDTSRKEIRLLEIISITPEIICKFHTVSLLNNPSFCALSYVWGDESDTQDITVNDSQRIITSSLGNALEYAVFHWRAIFRDRDVGSCRLWADAICINQADSQEKGEQVQLMKEVYSTAEVVFCVLDFKAPEKEMQFAFYSIGSIATGADEDGFETQDMVSVPQEEPKSVKMRRVTEYLAFSSHLYQHLGVTVGSAIDVFCDLTYWKRAWIFQEVVLARRPVFIYRTLSMELNTLLQAHSWLATAQGEPTPEGTDQSVRDAVEEFDTAIFLSIDWARNLIEAEKASEDAKLRKEHQMARRVIFTTGGALEARDPKDHVYALLGVADLKLKPDYSPEKSLESVYIDLCAELIDLPPDFPFEFLFFLYHAGLAMQDELEISYEFASWVPNLQPRIPSGSDAANPPPRPFERLWKMPAEVRHWMDSGSSSDVYIRGRSLFVHAVFASTVLDLGPVISFHDDTWLSFVMFVFEMLNSEPFDTRHCHPLVTLTKALGAECQEEKVWEIPEVLRVIRALQYLLVKGHSTIEIDEVTIETNYTYIFGEEFLFNIGLGESWRSSVLDEPPRWILGHEQVNPEEQYMLYRSSILSFLSRISDQTEFEAEMAQAEKDAEKLYRGRSRLARASDGGLMFVPWSAAKGDHVVLLKGLVEFLLIRKVDDYYLNVGRCSYSTLEKEIACEVGLGEREIVGIELR</sequence>
<dbReference type="Pfam" id="PF06985">
    <property type="entry name" value="HET"/>
    <property type="match status" value="1"/>
</dbReference>
<organism evidence="2 3">
    <name type="scientific">Fusarium kuroshium</name>
    <dbReference type="NCBI Taxonomy" id="2010991"/>
    <lineage>
        <taxon>Eukaryota</taxon>
        <taxon>Fungi</taxon>
        <taxon>Dikarya</taxon>
        <taxon>Ascomycota</taxon>
        <taxon>Pezizomycotina</taxon>
        <taxon>Sordariomycetes</taxon>
        <taxon>Hypocreomycetidae</taxon>
        <taxon>Hypocreales</taxon>
        <taxon>Nectriaceae</taxon>
        <taxon>Fusarium</taxon>
        <taxon>Fusarium solani species complex</taxon>
    </lineage>
</organism>
<proteinExistence type="predicted"/>
<accession>A0A3M2S8V3</accession>
<dbReference type="OrthoDB" id="2157530at2759"/>
<evidence type="ECO:0000313" key="3">
    <source>
        <dbReference type="Proteomes" id="UP000277212"/>
    </source>
</evidence>
<dbReference type="AlphaFoldDB" id="A0A3M2S8V3"/>
<name>A0A3M2S8V3_9HYPO</name>
<dbReference type="PANTHER" id="PTHR24148">
    <property type="entry name" value="ANKYRIN REPEAT DOMAIN-CONTAINING PROTEIN 39 HOMOLOG-RELATED"/>
    <property type="match status" value="1"/>
</dbReference>
<dbReference type="InterPro" id="IPR010730">
    <property type="entry name" value="HET"/>
</dbReference>
<dbReference type="EMBL" id="NKUJ01000096">
    <property type="protein sequence ID" value="RMJ13984.1"/>
    <property type="molecule type" value="Genomic_DNA"/>
</dbReference>
<evidence type="ECO:0000313" key="2">
    <source>
        <dbReference type="EMBL" id="RMJ13984.1"/>
    </source>
</evidence>
<feature type="domain" description="Heterokaryon incompatibility" evidence="1">
    <location>
        <begin position="47"/>
        <end position="225"/>
    </location>
</feature>
<keyword evidence="3" id="KW-1185">Reference proteome</keyword>
<dbReference type="STRING" id="2010991.A0A3M2S8V3"/>
<reference evidence="2 3" key="1">
    <citation type="submission" date="2017-06" db="EMBL/GenBank/DDBJ databases">
        <title>Comparative genomic analysis of Ambrosia Fusariam Clade fungi.</title>
        <authorList>
            <person name="Stajich J.E."/>
            <person name="Carrillo J."/>
            <person name="Kijimoto T."/>
            <person name="Eskalen A."/>
            <person name="O'Donnell K."/>
            <person name="Kasson M."/>
        </authorList>
    </citation>
    <scope>NUCLEOTIDE SEQUENCE [LARGE SCALE GENOMIC DNA]</scope>
    <source>
        <strain evidence="2">UCR3666</strain>
    </source>
</reference>
<dbReference type="InterPro" id="IPR052895">
    <property type="entry name" value="HetReg/Transcr_Mod"/>
</dbReference>
<gene>
    <name evidence="2" type="ORF">CDV36_006352</name>
</gene>
<dbReference type="Proteomes" id="UP000277212">
    <property type="component" value="Unassembled WGS sequence"/>
</dbReference>
<dbReference type="PANTHER" id="PTHR24148:SF73">
    <property type="entry name" value="HET DOMAIN PROTEIN (AFU_ORTHOLOGUE AFUA_8G01020)"/>
    <property type="match status" value="1"/>
</dbReference>